<comment type="caution">
    <text evidence="13">The sequence shown here is derived from an EMBL/GenBank/DDBJ whole genome shotgun (WGS) entry which is preliminary data.</text>
</comment>
<keyword evidence="8" id="KW-1133">Transmembrane helix</keyword>
<comment type="pathway">
    <text evidence="3">Secondary metabolite biosynthesis; terpenoid biosynthesis.</text>
</comment>
<evidence type="ECO:0000313" key="13">
    <source>
        <dbReference type="EMBL" id="KAJ4491880.1"/>
    </source>
</evidence>
<organism evidence="13 14">
    <name type="scientific">Lentinula lateritia</name>
    <dbReference type="NCBI Taxonomy" id="40482"/>
    <lineage>
        <taxon>Eukaryota</taxon>
        <taxon>Fungi</taxon>
        <taxon>Dikarya</taxon>
        <taxon>Basidiomycota</taxon>
        <taxon>Agaricomycotina</taxon>
        <taxon>Agaricomycetes</taxon>
        <taxon>Agaricomycetidae</taxon>
        <taxon>Agaricales</taxon>
        <taxon>Marasmiineae</taxon>
        <taxon>Omphalotaceae</taxon>
        <taxon>Lentinula</taxon>
    </lineage>
</organism>
<keyword evidence="7" id="KW-0479">Metal-binding</keyword>
<proteinExistence type="inferred from homology"/>
<keyword evidence="11" id="KW-0503">Monooxygenase</keyword>
<evidence type="ECO:0000256" key="4">
    <source>
        <dbReference type="ARBA" id="ARBA00010617"/>
    </source>
</evidence>
<evidence type="ECO:0000313" key="14">
    <source>
        <dbReference type="Proteomes" id="UP001150217"/>
    </source>
</evidence>
<comment type="cofactor">
    <cofactor evidence="1">
        <name>heme</name>
        <dbReference type="ChEBI" id="CHEBI:30413"/>
    </cofactor>
</comment>
<dbReference type="Gene3D" id="1.10.630.10">
    <property type="entry name" value="Cytochrome P450"/>
    <property type="match status" value="1"/>
</dbReference>
<keyword evidence="10" id="KW-0408">Iron</keyword>
<evidence type="ECO:0000256" key="7">
    <source>
        <dbReference type="ARBA" id="ARBA00022723"/>
    </source>
</evidence>
<dbReference type="Proteomes" id="UP001150217">
    <property type="component" value="Unassembled WGS sequence"/>
</dbReference>
<evidence type="ECO:0000256" key="2">
    <source>
        <dbReference type="ARBA" id="ARBA00004370"/>
    </source>
</evidence>
<dbReference type="SUPFAM" id="SSF48264">
    <property type="entry name" value="Cytochrome P450"/>
    <property type="match status" value="1"/>
</dbReference>
<dbReference type="EMBL" id="JANVFT010000040">
    <property type="protein sequence ID" value="KAJ4491880.1"/>
    <property type="molecule type" value="Genomic_DNA"/>
</dbReference>
<dbReference type="PANTHER" id="PTHR24305">
    <property type="entry name" value="CYTOCHROME P450"/>
    <property type="match status" value="1"/>
</dbReference>
<evidence type="ECO:0000256" key="8">
    <source>
        <dbReference type="ARBA" id="ARBA00022989"/>
    </source>
</evidence>
<evidence type="ECO:0000256" key="1">
    <source>
        <dbReference type="ARBA" id="ARBA00001971"/>
    </source>
</evidence>
<evidence type="ECO:0000256" key="11">
    <source>
        <dbReference type="ARBA" id="ARBA00023033"/>
    </source>
</evidence>
<reference evidence="13" key="1">
    <citation type="submission" date="2022-08" db="EMBL/GenBank/DDBJ databases">
        <title>A Global Phylogenomic Analysis of the Shiitake Genus Lentinula.</title>
        <authorList>
            <consortium name="DOE Joint Genome Institute"/>
            <person name="Sierra-Patev S."/>
            <person name="Min B."/>
            <person name="Naranjo-Ortiz M."/>
            <person name="Looney B."/>
            <person name="Konkel Z."/>
            <person name="Slot J.C."/>
            <person name="Sakamoto Y."/>
            <person name="Steenwyk J.L."/>
            <person name="Rokas A."/>
            <person name="Carro J."/>
            <person name="Camarero S."/>
            <person name="Ferreira P."/>
            <person name="Molpeceres G."/>
            <person name="Ruiz-Duenas F.J."/>
            <person name="Serrano A."/>
            <person name="Henrissat B."/>
            <person name="Drula E."/>
            <person name="Hughes K.W."/>
            <person name="Mata J.L."/>
            <person name="Ishikawa N.K."/>
            <person name="Vargas-Isla R."/>
            <person name="Ushijima S."/>
            <person name="Smith C.A."/>
            <person name="Ahrendt S."/>
            <person name="Andreopoulos W."/>
            <person name="He G."/>
            <person name="Labutti K."/>
            <person name="Lipzen A."/>
            <person name="Ng V."/>
            <person name="Riley R."/>
            <person name="Sandor L."/>
            <person name="Barry K."/>
            <person name="Martinez A.T."/>
            <person name="Xiao Y."/>
            <person name="Gibbons J.G."/>
            <person name="Terashima K."/>
            <person name="Grigoriev I.V."/>
            <person name="Hibbett D.S."/>
        </authorList>
    </citation>
    <scope>NUCLEOTIDE SEQUENCE</scope>
    <source>
        <strain evidence="13">RHP3577 ss4</strain>
    </source>
</reference>
<keyword evidence="5" id="KW-0349">Heme</keyword>
<evidence type="ECO:0000256" key="10">
    <source>
        <dbReference type="ARBA" id="ARBA00023004"/>
    </source>
</evidence>
<evidence type="ECO:0000256" key="6">
    <source>
        <dbReference type="ARBA" id="ARBA00022692"/>
    </source>
</evidence>
<evidence type="ECO:0000256" key="9">
    <source>
        <dbReference type="ARBA" id="ARBA00023002"/>
    </source>
</evidence>
<accession>A0ABQ8VFJ4</accession>
<dbReference type="InterPro" id="IPR050121">
    <property type="entry name" value="Cytochrome_P450_monoxygenase"/>
</dbReference>
<gene>
    <name evidence="13" type="ORF">C8R41DRAFT_765718</name>
</gene>
<name>A0ABQ8VFJ4_9AGAR</name>
<evidence type="ECO:0008006" key="15">
    <source>
        <dbReference type="Google" id="ProtNLM"/>
    </source>
</evidence>
<dbReference type="PANTHER" id="PTHR24305:SF166">
    <property type="entry name" value="CYTOCHROME P450 12A4, MITOCHONDRIAL-RELATED"/>
    <property type="match status" value="1"/>
</dbReference>
<keyword evidence="14" id="KW-1185">Reference proteome</keyword>
<comment type="similarity">
    <text evidence="4">Belongs to the cytochrome P450 family.</text>
</comment>
<keyword evidence="6" id="KW-0812">Transmembrane</keyword>
<comment type="subcellular location">
    <subcellularLocation>
        <location evidence="2">Membrane</location>
    </subcellularLocation>
</comment>
<sequence length="81" mass="9283">MYLFLSSLFLYVGALAIYRLFFHPLSKYPGPLLASLTDWYEMYYNIIKGGALVTKINRLHKVHGPVIRIGPNTVSQTHSLR</sequence>
<evidence type="ECO:0000256" key="3">
    <source>
        <dbReference type="ARBA" id="ARBA00004721"/>
    </source>
</evidence>
<evidence type="ECO:0000256" key="5">
    <source>
        <dbReference type="ARBA" id="ARBA00022617"/>
    </source>
</evidence>
<keyword evidence="12" id="KW-0472">Membrane</keyword>
<protein>
    <recommendedName>
        <fullName evidence="15">Cytochrome P450</fullName>
    </recommendedName>
</protein>
<dbReference type="InterPro" id="IPR036396">
    <property type="entry name" value="Cyt_P450_sf"/>
</dbReference>
<keyword evidence="9" id="KW-0560">Oxidoreductase</keyword>
<evidence type="ECO:0000256" key="12">
    <source>
        <dbReference type="ARBA" id="ARBA00023136"/>
    </source>
</evidence>